<dbReference type="RefSeq" id="WP_023979542.1">
    <property type="nucleotide sequence ID" value="NZ_CBLX010000027.1"/>
</dbReference>
<dbReference type="Pfam" id="PF12802">
    <property type="entry name" value="MarR_2"/>
    <property type="match status" value="1"/>
</dbReference>
<sequence length="378" mass="39909">MFSTGHHRILSVLSRSGPQSRTDLARVLNLSKASVTALVRELIERNILDERERVFGFGRPSVMLGLRQDAASFIGISLQSDPAHVVLTDPHGRIHAQLAFPLLFDVEPCLAAMAEAVGTVLGLAPPDIGKVAGVGVVIAGIVSSDSQTCLASETLGWHDVEIGSRLSAMTGLPVFVENDANALIVAEQLFGNSGDLQDFSLVFVSEGIGGAHIVNGRLHRGRHGGAGEMSHAPIAIDGEALPCRCGNKGCLETLAALPAILGAARRVGLPDDIEGIDQMATDGHPEALTILHRAGTALGVALSQVIQFVDPARIVVRLDPHLVESVFARALRQAVEAHVLRRDSYLTELHLAPLQPLDFATGAASLAAQHFLFGNANL</sequence>
<evidence type="ECO:0000256" key="1">
    <source>
        <dbReference type="ARBA" id="ARBA00006479"/>
    </source>
</evidence>
<dbReference type="SUPFAM" id="SSF53067">
    <property type="entry name" value="Actin-like ATPase domain"/>
    <property type="match status" value="1"/>
</dbReference>
<dbReference type="InterPro" id="IPR003616">
    <property type="entry name" value="Post-SET_dom"/>
</dbReference>
<dbReference type="InterPro" id="IPR036390">
    <property type="entry name" value="WH_DNA-bd_sf"/>
</dbReference>
<dbReference type="GO" id="GO:0003700">
    <property type="term" value="F:DNA-binding transcription factor activity"/>
    <property type="evidence" value="ECO:0007669"/>
    <property type="project" value="InterPro"/>
</dbReference>
<dbReference type="PANTHER" id="PTHR18964">
    <property type="entry name" value="ROK (REPRESSOR, ORF, KINASE) FAMILY"/>
    <property type="match status" value="1"/>
</dbReference>
<dbReference type="AlphaFoldDB" id="A0A060QM18"/>
<comment type="similarity">
    <text evidence="1">Belongs to the ROK (NagC/XylR) family.</text>
</comment>
<reference evidence="3 4" key="2">
    <citation type="journal article" date="2014" name="PLoS ONE">
        <title>Evolution of mitochondria reconstructed from the energy metabolism of living bacteria.</title>
        <authorList>
            <person name="Degli Esposti M."/>
            <person name="Chouaia B."/>
            <person name="Comandatore F."/>
            <person name="Crotti E."/>
            <person name="Sassera D."/>
            <person name="Lievens P.M."/>
            <person name="Daffonchio D."/>
            <person name="Bandi C."/>
        </authorList>
    </citation>
    <scope>NUCLEOTIDE SEQUENCE [LARGE SCALE GENOMIC DNA]</scope>
    <source>
        <strain evidence="3 4">SF2.1</strain>
    </source>
</reference>
<name>A0A060QM18_9PROT</name>
<reference evidence="3 4" key="1">
    <citation type="journal article" date="2014" name="Genome Biol. Evol.">
        <title>Acetic acid bacteria genomes reveal functional traits for adaptation to life in insect guts.</title>
        <authorList>
            <person name="Chouaia B."/>
            <person name="Gaiarsa S."/>
            <person name="Crotti E."/>
            <person name="Comandatore F."/>
            <person name="Degli Esposti M."/>
            <person name="Ricci I."/>
            <person name="Alma A."/>
            <person name="Favia G."/>
            <person name="Bandi C."/>
            <person name="Daffonchio D."/>
        </authorList>
    </citation>
    <scope>NUCLEOTIDE SEQUENCE [LARGE SCALE GENOMIC DNA]</scope>
    <source>
        <strain evidence="3 4">SF2.1</strain>
    </source>
</reference>
<proteinExistence type="inferred from homology"/>
<feature type="domain" description="Post-SET" evidence="2">
    <location>
        <begin position="239"/>
        <end position="255"/>
    </location>
</feature>
<evidence type="ECO:0000313" key="4">
    <source>
        <dbReference type="Proteomes" id="UP000027583"/>
    </source>
</evidence>
<dbReference type="Proteomes" id="UP000027583">
    <property type="component" value="Unassembled WGS sequence"/>
</dbReference>
<dbReference type="InterPro" id="IPR000835">
    <property type="entry name" value="HTH_MarR-typ"/>
</dbReference>
<dbReference type="Pfam" id="PF00480">
    <property type="entry name" value="ROK"/>
    <property type="match status" value="1"/>
</dbReference>
<protein>
    <submittedName>
        <fullName evidence="3">Xylose-responsive transcription regulator, ROK family</fullName>
    </submittedName>
</protein>
<gene>
    <name evidence="3" type="ORF">ASAP_3181</name>
</gene>
<dbReference type="InterPro" id="IPR000600">
    <property type="entry name" value="ROK"/>
</dbReference>
<dbReference type="eggNOG" id="COG1940">
    <property type="taxonomic scope" value="Bacteria"/>
</dbReference>
<dbReference type="Gene3D" id="1.10.10.10">
    <property type="entry name" value="Winged helix-like DNA-binding domain superfamily/Winged helix DNA-binding domain"/>
    <property type="match status" value="1"/>
</dbReference>
<dbReference type="PROSITE" id="PS50868">
    <property type="entry name" value="POST_SET"/>
    <property type="match status" value="1"/>
</dbReference>
<dbReference type="InterPro" id="IPR036388">
    <property type="entry name" value="WH-like_DNA-bd_sf"/>
</dbReference>
<evidence type="ECO:0000313" key="3">
    <source>
        <dbReference type="EMBL" id="CDG41226.1"/>
    </source>
</evidence>
<organism evidence="3 4">
    <name type="scientific">Asaia bogorensis</name>
    <dbReference type="NCBI Taxonomy" id="91915"/>
    <lineage>
        <taxon>Bacteria</taxon>
        <taxon>Pseudomonadati</taxon>
        <taxon>Pseudomonadota</taxon>
        <taxon>Alphaproteobacteria</taxon>
        <taxon>Acetobacterales</taxon>
        <taxon>Acetobacteraceae</taxon>
        <taxon>Asaia</taxon>
    </lineage>
</organism>
<dbReference type="InterPro" id="IPR043129">
    <property type="entry name" value="ATPase_NBD"/>
</dbReference>
<accession>A0A060QM18</accession>
<dbReference type="Gene3D" id="3.30.420.40">
    <property type="match status" value="2"/>
</dbReference>
<dbReference type="SUPFAM" id="SSF46785">
    <property type="entry name" value="Winged helix' DNA-binding domain"/>
    <property type="match status" value="1"/>
</dbReference>
<dbReference type="EMBL" id="CBLX010000027">
    <property type="protein sequence ID" value="CDG41226.1"/>
    <property type="molecule type" value="Genomic_DNA"/>
</dbReference>
<evidence type="ECO:0000259" key="2">
    <source>
        <dbReference type="PROSITE" id="PS50868"/>
    </source>
</evidence>
<comment type="caution">
    <text evidence="3">The sequence shown here is derived from an EMBL/GenBank/DDBJ whole genome shotgun (WGS) entry which is preliminary data.</text>
</comment>
<dbReference type="PANTHER" id="PTHR18964:SF149">
    <property type="entry name" value="BIFUNCTIONAL UDP-N-ACETYLGLUCOSAMINE 2-EPIMERASE_N-ACETYLMANNOSAMINE KINASE"/>
    <property type="match status" value="1"/>
</dbReference>